<dbReference type="EMBL" id="LAZR01063277">
    <property type="protein sequence ID" value="KKK59815.1"/>
    <property type="molecule type" value="Genomic_DNA"/>
</dbReference>
<evidence type="ECO:0000313" key="1">
    <source>
        <dbReference type="EMBL" id="KKK59815.1"/>
    </source>
</evidence>
<organism evidence="1">
    <name type="scientific">marine sediment metagenome</name>
    <dbReference type="NCBI Taxonomy" id="412755"/>
    <lineage>
        <taxon>unclassified sequences</taxon>
        <taxon>metagenomes</taxon>
        <taxon>ecological metagenomes</taxon>
    </lineage>
</organism>
<comment type="caution">
    <text evidence="1">The sequence shown here is derived from an EMBL/GenBank/DDBJ whole genome shotgun (WGS) entry which is preliminary data.</text>
</comment>
<accession>A0A0F8XFQ5</accession>
<protein>
    <submittedName>
        <fullName evidence="1">Uncharacterized protein</fullName>
    </submittedName>
</protein>
<gene>
    <name evidence="1" type="ORF">LCGC14_3030590</name>
</gene>
<dbReference type="AlphaFoldDB" id="A0A0F8XFQ5"/>
<name>A0A0F8XFQ5_9ZZZZ</name>
<proteinExistence type="predicted"/>
<feature type="non-terminal residue" evidence="1">
    <location>
        <position position="358"/>
    </location>
</feature>
<reference evidence="1" key="1">
    <citation type="journal article" date="2015" name="Nature">
        <title>Complex archaea that bridge the gap between prokaryotes and eukaryotes.</title>
        <authorList>
            <person name="Spang A."/>
            <person name="Saw J.H."/>
            <person name="Jorgensen S.L."/>
            <person name="Zaremba-Niedzwiedzka K."/>
            <person name="Martijn J."/>
            <person name="Lind A.E."/>
            <person name="van Eijk R."/>
            <person name="Schleper C."/>
            <person name="Guy L."/>
            <person name="Ettema T.J."/>
        </authorList>
    </citation>
    <scope>NUCLEOTIDE SEQUENCE</scope>
</reference>
<sequence length="358" mass="37396">GFDSTTNLYDWTCGNYNWTAEVGGRDTTTSAIVGISDYSAVTTVGGNSWVLTCTGDGTGNGPDTSNPAEEIMCLYAGETIRMYAMGDIMLAWDNTQRGGKVYLPEGLYHDGYCGRKDDGTTPNACPVLKHFTEGVVRKIAMSRGVELVGAGMDTDGPLENGRTGTWLISDHGNDTDGDGVLSDNVEDPNGDTAYNPARGVFKAGSQGTSQCQIDDGYGTLVDGSPGCDILLASSHVPVYYSALTGTGGLNILNADNWQGTTPRPRLCIDDRITTGGVCSDDPRIKCTTTDTGTGARSSPTAGGCDIDLDSDTAIGAGESFGTCLSSHDFIIAEIAAMQTLGDRGHGMTTILKTVPQAN</sequence>
<feature type="non-terminal residue" evidence="1">
    <location>
        <position position="1"/>
    </location>
</feature>